<reference evidence="1" key="1">
    <citation type="submission" date="2019-08" db="EMBL/GenBank/DDBJ databases">
        <authorList>
            <person name="Kucharzyk K."/>
            <person name="Murdoch R.W."/>
            <person name="Higgins S."/>
            <person name="Loffler F."/>
        </authorList>
    </citation>
    <scope>NUCLEOTIDE SEQUENCE</scope>
</reference>
<organism evidence="1">
    <name type="scientific">bioreactor metagenome</name>
    <dbReference type="NCBI Taxonomy" id="1076179"/>
    <lineage>
        <taxon>unclassified sequences</taxon>
        <taxon>metagenomes</taxon>
        <taxon>ecological metagenomes</taxon>
    </lineage>
</organism>
<evidence type="ECO:0000313" key="1">
    <source>
        <dbReference type="EMBL" id="MPL84826.1"/>
    </source>
</evidence>
<dbReference type="AlphaFoldDB" id="A0A644V0G7"/>
<accession>A0A644V0G7</accession>
<sequence>MKQLIITVALMVFFAGCNNGQTNKNQEKKMKKLNSLEWAEAVYAIYDDCITELDGLVGEKPEPDAALKEKVETLKASVISRLLPLGAMRAEMPESDQKSASAQLGSKMIGISKNPGWGRTQNDARIHYAKSDPGLAALIASFNIITQYTQYELLKKQEPAEAERLGLN</sequence>
<proteinExistence type="predicted"/>
<gene>
    <name evidence="1" type="ORF">SDC9_30791</name>
</gene>
<dbReference type="EMBL" id="VSSQ01000195">
    <property type="protein sequence ID" value="MPL84826.1"/>
    <property type="molecule type" value="Genomic_DNA"/>
</dbReference>
<name>A0A644V0G7_9ZZZZ</name>
<dbReference type="PROSITE" id="PS51257">
    <property type="entry name" value="PROKAR_LIPOPROTEIN"/>
    <property type="match status" value="1"/>
</dbReference>
<comment type="caution">
    <text evidence="1">The sequence shown here is derived from an EMBL/GenBank/DDBJ whole genome shotgun (WGS) entry which is preliminary data.</text>
</comment>
<protein>
    <submittedName>
        <fullName evidence="1">Uncharacterized protein</fullName>
    </submittedName>
</protein>